<feature type="domain" description="Ketosynthase family 3 (KS3)" evidence="7">
    <location>
        <begin position="42"/>
        <end position="402"/>
    </location>
</feature>
<dbReference type="SMART" id="SM00823">
    <property type="entry name" value="PKS_PP"/>
    <property type="match status" value="1"/>
</dbReference>
<evidence type="ECO:0000256" key="4">
    <source>
        <dbReference type="ARBA" id="ARBA00023268"/>
    </source>
</evidence>
<dbReference type="InterPro" id="IPR036291">
    <property type="entry name" value="NAD(P)-bd_dom_sf"/>
</dbReference>
<dbReference type="PROSITE" id="PS52004">
    <property type="entry name" value="KS3_2"/>
    <property type="match status" value="1"/>
</dbReference>
<dbReference type="Pfam" id="PF08659">
    <property type="entry name" value="KR"/>
    <property type="match status" value="1"/>
</dbReference>
<dbReference type="InterPro" id="IPR016035">
    <property type="entry name" value="Acyl_Trfase/lysoPLipase"/>
</dbReference>
<evidence type="ECO:0000259" key="7">
    <source>
        <dbReference type="PROSITE" id="PS52004"/>
    </source>
</evidence>
<dbReference type="InterPro" id="IPR014031">
    <property type="entry name" value="Ketoacyl_synth_C"/>
</dbReference>
<dbReference type="GO" id="GO:0004312">
    <property type="term" value="F:fatty acid synthase activity"/>
    <property type="evidence" value="ECO:0007669"/>
    <property type="project" value="TreeGrafter"/>
</dbReference>
<dbReference type="PANTHER" id="PTHR43775:SF49">
    <property type="entry name" value="SYNTHASE, PUTATIVE (JCVI)-RELATED"/>
    <property type="match status" value="1"/>
</dbReference>
<dbReference type="Gene3D" id="3.40.47.10">
    <property type="match status" value="2"/>
</dbReference>
<keyword evidence="2" id="KW-0597">Phosphoprotein</keyword>
<keyword evidence="1" id="KW-0596">Phosphopantetheine</keyword>
<dbReference type="SUPFAM" id="SSF53901">
    <property type="entry name" value="Thiolase-like"/>
    <property type="match status" value="1"/>
</dbReference>
<dbReference type="InterPro" id="IPR001227">
    <property type="entry name" value="Ac_transferase_dom_sf"/>
</dbReference>
<dbReference type="Pfam" id="PF16197">
    <property type="entry name" value="KAsynt_C_assoc"/>
    <property type="match status" value="1"/>
</dbReference>
<dbReference type="EMBL" id="RZGK01000008">
    <property type="protein sequence ID" value="KAF9697115.1"/>
    <property type="molecule type" value="Genomic_DNA"/>
</dbReference>
<dbReference type="InterPro" id="IPR020841">
    <property type="entry name" value="PKS_Beta-ketoAc_synthase_dom"/>
</dbReference>
<dbReference type="Pfam" id="PF02801">
    <property type="entry name" value="Ketoacyl-synt_C"/>
    <property type="match status" value="1"/>
</dbReference>
<dbReference type="Pfam" id="PF00109">
    <property type="entry name" value="ketoacyl-synt"/>
    <property type="match status" value="1"/>
</dbReference>
<reference evidence="8" key="2">
    <citation type="submission" date="2020-09" db="EMBL/GenBank/DDBJ databases">
        <title>Reference genome assembly for Australian Ascochyta lentis isolate Al4.</title>
        <authorList>
            <person name="Lee R.C."/>
            <person name="Farfan-Caceres L.M."/>
            <person name="Debler J.W."/>
            <person name="Williams A.H."/>
            <person name="Henares B.M."/>
        </authorList>
    </citation>
    <scope>NUCLEOTIDE SEQUENCE</scope>
    <source>
        <strain evidence="8">Al4</strain>
    </source>
</reference>
<evidence type="ECO:0000256" key="1">
    <source>
        <dbReference type="ARBA" id="ARBA00022450"/>
    </source>
</evidence>
<dbReference type="OrthoDB" id="329835at2759"/>
<dbReference type="InterPro" id="IPR009081">
    <property type="entry name" value="PP-bd_ACP"/>
</dbReference>
<proteinExistence type="predicted"/>
<dbReference type="InterPro" id="IPR016039">
    <property type="entry name" value="Thiolase-like"/>
</dbReference>
<evidence type="ECO:0000313" key="8">
    <source>
        <dbReference type="EMBL" id="KAF9697115.1"/>
    </source>
</evidence>
<evidence type="ECO:0000256" key="5">
    <source>
        <dbReference type="SAM" id="MobiDB-lite"/>
    </source>
</evidence>
<dbReference type="InterPro" id="IPR013968">
    <property type="entry name" value="PKS_KR"/>
</dbReference>
<dbReference type="Pfam" id="PF00550">
    <property type="entry name" value="PP-binding"/>
    <property type="match status" value="1"/>
</dbReference>
<feature type="compositionally biased region" description="Polar residues" evidence="5">
    <location>
        <begin position="1"/>
        <end position="15"/>
    </location>
</feature>
<protein>
    <recommendedName>
        <fullName evidence="10">Polyketide synthase</fullName>
    </recommendedName>
</protein>
<comment type="caution">
    <text evidence="8">The sequence shown here is derived from an EMBL/GenBank/DDBJ whole genome shotgun (WGS) entry which is preliminary data.</text>
</comment>
<dbReference type="SMART" id="SM00822">
    <property type="entry name" value="PKS_KR"/>
    <property type="match status" value="1"/>
</dbReference>
<dbReference type="InterPro" id="IPR036736">
    <property type="entry name" value="ACP-like_sf"/>
</dbReference>
<dbReference type="SUPFAM" id="SSF47336">
    <property type="entry name" value="ACP-like"/>
    <property type="match status" value="1"/>
</dbReference>
<dbReference type="PROSITE" id="PS50075">
    <property type="entry name" value="CARRIER"/>
    <property type="match status" value="1"/>
</dbReference>
<name>A0A8H7J5R0_9PLEO</name>
<dbReference type="GO" id="GO:0031177">
    <property type="term" value="F:phosphopantetheine binding"/>
    <property type="evidence" value="ECO:0007669"/>
    <property type="project" value="InterPro"/>
</dbReference>
<dbReference type="PROSITE" id="PS00012">
    <property type="entry name" value="PHOSPHOPANTETHEINE"/>
    <property type="match status" value="1"/>
</dbReference>
<dbReference type="SUPFAM" id="SSF51735">
    <property type="entry name" value="NAD(P)-binding Rossmann-fold domains"/>
    <property type="match status" value="1"/>
</dbReference>
<evidence type="ECO:0000256" key="3">
    <source>
        <dbReference type="ARBA" id="ARBA00022679"/>
    </source>
</evidence>
<dbReference type="InterPro" id="IPR057326">
    <property type="entry name" value="KR_dom"/>
</dbReference>
<dbReference type="InterPro" id="IPR016036">
    <property type="entry name" value="Malonyl_transacylase_ACP-bd"/>
</dbReference>
<dbReference type="PANTHER" id="PTHR43775">
    <property type="entry name" value="FATTY ACID SYNTHASE"/>
    <property type="match status" value="1"/>
</dbReference>
<dbReference type="SMART" id="SM00827">
    <property type="entry name" value="PKS_AT"/>
    <property type="match status" value="1"/>
</dbReference>
<dbReference type="SUPFAM" id="SSF52151">
    <property type="entry name" value="FabD/lysophospholipase-like"/>
    <property type="match status" value="1"/>
</dbReference>
<feature type="domain" description="Carrier" evidence="6">
    <location>
        <begin position="1016"/>
        <end position="1093"/>
    </location>
</feature>
<keyword evidence="9" id="KW-1185">Reference proteome</keyword>
<dbReference type="Proteomes" id="UP000651452">
    <property type="component" value="Unassembled WGS sequence"/>
</dbReference>
<dbReference type="InterPro" id="IPR032821">
    <property type="entry name" value="PKS_assoc"/>
</dbReference>
<dbReference type="AlphaFoldDB" id="A0A8H7J5R0"/>
<dbReference type="GO" id="GO:0006633">
    <property type="term" value="P:fatty acid biosynthetic process"/>
    <property type="evidence" value="ECO:0007669"/>
    <property type="project" value="TreeGrafter"/>
</dbReference>
<evidence type="ECO:0000256" key="2">
    <source>
        <dbReference type="ARBA" id="ARBA00022553"/>
    </source>
</evidence>
<keyword evidence="3" id="KW-0808">Transferase</keyword>
<dbReference type="CDD" id="cd00833">
    <property type="entry name" value="PKS"/>
    <property type="match status" value="1"/>
</dbReference>
<dbReference type="SUPFAM" id="SSF55048">
    <property type="entry name" value="Probable ACP-binding domain of malonyl-CoA ACP transacylase"/>
    <property type="match status" value="1"/>
</dbReference>
<dbReference type="InterPro" id="IPR020806">
    <property type="entry name" value="PKS_PP-bd"/>
</dbReference>
<dbReference type="Gene3D" id="3.40.366.10">
    <property type="entry name" value="Malonyl-Coenzyme A Acyl Carrier Protein, domain 2"/>
    <property type="match status" value="1"/>
</dbReference>
<sequence>MAESTTKGHSANDHVNSINGGTNGYTTNGTNGFTKSFDEASYEPIAIIGCAMRLPGSVDNDEALWQLLSGKQDGCCRVPLDRCNVDAFYGPGKAGHVCTEFGHFLTHVNLAEIDSSFWSMTRKEIEVMDPQQRLALEVVYECLQSSGTTNWKGKDIGVFFGIYGEDWADMQAKESQQSGMYRITGYGDFVVANRVSYEFGFKGPSVVTRTACSSSLTALHDACLAIQRGECESAIAGGTNLIMNPHMTIAMTEQGVLSEDGACKTFDSAANGYVRGEGVVAVQVKRLSAAIRDNDPIRAVIRSSCTNSDGRTAGLALPNSESHEALMRRSHKLANLHVGDPLEAFAVARVFGDYGIHISSIKPNLGHSEGASGITSPAGKAERIGVNSFGIGGANAHVLLESATEYGVARPKPSEPNLHQHHHLTFSAASAEALSNTVKSHEIYYQQHPDRLADLSYTLTVRRQPLEHRAFCVVASGADTNETLQISPFESSGEARSATFVFTGQGAQYAQMAADLLRTNCVFQASVASMEKVLSECDHPPAWSLREELLKSPKETSLALAQYSQPCCTTVQVALVDVLESWGVEPTAVVGHSSGEIAAAYASGALSAADAIKVAYYRGIVSKNVKTDGGMAAVGLSRSQVRPHLRQGVIIGCENSPSSITLSGDLDTLHEVMASIRVQYPEALNRKLRVDCAYHSYHVEPVSSAYADFLSTIEPRCPTIPFYSSVTCEKGQSSVCRLHWKRGRGVGTSGVELIFLSRSAGAPETYSNFITELEGLGCQAIIIQGSVVNEEDVKKSMRAATKPLAGVLQASMVLHDVAFPSMSFGDWQTVTQPKVKGTWNLHNVSVNLGLELDFFLLFSSWSGLVGQWGQANYAAGNSFLDSFAQYRRNMGLAASTVDIGIMEDIGYVSRNAHVLEHFRTTSTHVLYEQELLNSLHLMINRGAPTSSEKCQLAIGLRSTQLLSAPNNRTVWRNDPLMSLYFNTENQSGLTASIGNDEFRQFLTEVAADASALDNEESATYIATEIGKTFFGFLMRDITSLDIKESFSALGVDSLVSIELRNWFKQRLGCEITVLDILGSSSILALGEHTARLLKGRFASGG</sequence>
<dbReference type="GO" id="GO:0044550">
    <property type="term" value="P:secondary metabolite biosynthetic process"/>
    <property type="evidence" value="ECO:0007669"/>
    <property type="project" value="UniProtKB-ARBA"/>
</dbReference>
<evidence type="ECO:0008006" key="10">
    <source>
        <dbReference type="Google" id="ProtNLM"/>
    </source>
</evidence>
<dbReference type="InterPro" id="IPR014030">
    <property type="entry name" value="Ketoacyl_synth_N"/>
</dbReference>
<dbReference type="SMART" id="SM00825">
    <property type="entry name" value="PKS_KS"/>
    <property type="match status" value="1"/>
</dbReference>
<evidence type="ECO:0000259" key="6">
    <source>
        <dbReference type="PROSITE" id="PS50075"/>
    </source>
</evidence>
<accession>A0A8H7J5R0</accession>
<feature type="region of interest" description="Disordered" evidence="5">
    <location>
        <begin position="1"/>
        <end position="23"/>
    </location>
</feature>
<dbReference type="InterPro" id="IPR014043">
    <property type="entry name" value="Acyl_transferase_dom"/>
</dbReference>
<keyword evidence="4" id="KW-0511">Multifunctional enzyme</keyword>
<dbReference type="Pfam" id="PF00698">
    <property type="entry name" value="Acyl_transf_1"/>
    <property type="match status" value="1"/>
</dbReference>
<dbReference type="Gene3D" id="1.10.1200.10">
    <property type="entry name" value="ACP-like"/>
    <property type="match status" value="1"/>
</dbReference>
<organism evidence="8 9">
    <name type="scientific">Ascochyta lentis</name>
    <dbReference type="NCBI Taxonomy" id="205686"/>
    <lineage>
        <taxon>Eukaryota</taxon>
        <taxon>Fungi</taxon>
        <taxon>Dikarya</taxon>
        <taxon>Ascomycota</taxon>
        <taxon>Pezizomycotina</taxon>
        <taxon>Dothideomycetes</taxon>
        <taxon>Pleosporomycetidae</taxon>
        <taxon>Pleosporales</taxon>
        <taxon>Pleosporineae</taxon>
        <taxon>Didymellaceae</taxon>
        <taxon>Ascochyta</taxon>
    </lineage>
</organism>
<gene>
    <name evidence="8" type="ORF">EKO04_005146</name>
</gene>
<dbReference type="InterPro" id="IPR050091">
    <property type="entry name" value="PKS_NRPS_Biosynth_Enz"/>
</dbReference>
<reference evidence="8" key="1">
    <citation type="submission" date="2018-12" db="EMBL/GenBank/DDBJ databases">
        <authorList>
            <person name="Syme R.A."/>
            <person name="Farfan-Caceres L."/>
            <person name="Lichtenzveig J."/>
        </authorList>
    </citation>
    <scope>NUCLEOTIDE SEQUENCE</scope>
    <source>
        <strain evidence="8">Al4</strain>
    </source>
</reference>
<dbReference type="Gene3D" id="3.40.50.720">
    <property type="entry name" value="NAD(P)-binding Rossmann-like Domain"/>
    <property type="match status" value="1"/>
</dbReference>
<evidence type="ECO:0000313" key="9">
    <source>
        <dbReference type="Proteomes" id="UP000651452"/>
    </source>
</evidence>
<dbReference type="InterPro" id="IPR006162">
    <property type="entry name" value="Ppantetheine_attach_site"/>
</dbReference>